<accession>A0AAV7VNK5</accession>
<dbReference type="EMBL" id="JANPWB010000003">
    <property type="protein sequence ID" value="KAJ1203253.1"/>
    <property type="molecule type" value="Genomic_DNA"/>
</dbReference>
<reference evidence="1" key="1">
    <citation type="journal article" date="2022" name="bioRxiv">
        <title>Sequencing and chromosome-scale assembly of the giantPleurodeles waltlgenome.</title>
        <authorList>
            <person name="Brown T."/>
            <person name="Elewa A."/>
            <person name="Iarovenko S."/>
            <person name="Subramanian E."/>
            <person name="Araus A.J."/>
            <person name="Petzold A."/>
            <person name="Susuki M."/>
            <person name="Suzuki K.-i.T."/>
            <person name="Hayashi T."/>
            <person name="Toyoda A."/>
            <person name="Oliveira C."/>
            <person name="Osipova E."/>
            <person name="Leigh N.D."/>
            <person name="Simon A."/>
            <person name="Yun M.H."/>
        </authorList>
    </citation>
    <scope>NUCLEOTIDE SEQUENCE</scope>
    <source>
        <strain evidence="1">20211129_DDA</strain>
        <tissue evidence="1">Liver</tissue>
    </source>
</reference>
<organism evidence="1 2">
    <name type="scientific">Pleurodeles waltl</name>
    <name type="common">Iberian ribbed newt</name>
    <dbReference type="NCBI Taxonomy" id="8319"/>
    <lineage>
        <taxon>Eukaryota</taxon>
        <taxon>Metazoa</taxon>
        <taxon>Chordata</taxon>
        <taxon>Craniata</taxon>
        <taxon>Vertebrata</taxon>
        <taxon>Euteleostomi</taxon>
        <taxon>Amphibia</taxon>
        <taxon>Batrachia</taxon>
        <taxon>Caudata</taxon>
        <taxon>Salamandroidea</taxon>
        <taxon>Salamandridae</taxon>
        <taxon>Pleurodelinae</taxon>
        <taxon>Pleurodeles</taxon>
    </lineage>
</organism>
<comment type="caution">
    <text evidence="1">The sequence shown here is derived from an EMBL/GenBank/DDBJ whole genome shotgun (WGS) entry which is preliminary data.</text>
</comment>
<proteinExistence type="predicted"/>
<keyword evidence="2" id="KW-1185">Reference proteome</keyword>
<dbReference type="AlphaFoldDB" id="A0AAV7VNK5"/>
<evidence type="ECO:0000313" key="2">
    <source>
        <dbReference type="Proteomes" id="UP001066276"/>
    </source>
</evidence>
<protein>
    <submittedName>
        <fullName evidence="1">Uncharacterized protein</fullName>
    </submittedName>
</protein>
<sequence>MSTCGHRNERAAYLLQGHLELVMHGSSTGLTVEHPMLRERCCLTSTSGCGNQRAAFLLQGRLELVVRSPPQG</sequence>
<gene>
    <name evidence="1" type="ORF">NDU88_007045</name>
</gene>
<evidence type="ECO:0000313" key="1">
    <source>
        <dbReference type="EMBL" id="KAJ1203253.1"/>
    </source>
</evidence>
<dbReference type="Proteomes" id="UP001066276">
    <property type="component" value="Chromosome 2_1"/>
</dbReference>
<name>A0AAV7VNK5_PLEWA</name>